<proteinExistence type="predicted"/>
<dbReference type="Gene3D" id="3.40.50.11440">
    <property type="match status" value="1"/>
</dbReference>
<feature type="region of interest" description="Disordered" evidence="1">
    <location>
        <begin position="1"/>
        <end position="74"/>
    </location>
</feature>
<dbReference type="PANTHER" id="PTHR33171:SF17">
    <property type="entry name" value="LARA-LIKE N-TERMINAL DOMAIN-CONTAINING PROTEIN"/>
    <property type="match status" value="1"/>
</dbReference>
<evidence type="ECO:0000256" key="1">
    <source>
        <dbReference type="SAM" id="MobiDB-lite"/>
    </source>
</evidence>
<dbReference type="InterPro" id="IPR048520">
    <property type="entry name" value="LarA_C"/>
</dbReference>
<organism evidence="4 5">
    <name type="scientific">Halomarina salina</name>
    <dbReference type="NCBI Taxonomy" id="1872699"/>
    <lineage>
        <taxon>Archaea</taxon>
        <taxon>Methanobacteriati</taxon>
        <taxon>Methanobacteriota</taxon>
        <taxon>Stenosarchaea group</taxon>
        <taxon>Halobacteria</taxon>
        <taxon>Halobacteriales</taxon>
        <taxon>Natronomonadaceae</taxon>
        <taxon>Halomarina</taxon>
    </lineage>
</organism>
<dbReference type="Proteomes" id="UP001596099">
    <property type="component" value="Unassembled WGS sequence"/>
</dbReference>
<keyword evidence="5" id="KW-1185">Reference proteome</keyword>
<dbReference type="InterPro" id="IPR043166">
    <property type="entry name" value="LarA-like_C"/>
</dbReference>
<gene>
    <name evidence="4" type="ORF">ACFPYI_16780</name>
</gene>
<dbReference type="PANTHER" id="PTHR33171">
    <property type="entry name" value="LAR_N DOMAIN-CONTAINING PROTEIN"/>
    <property type="match status" value="1"/>
</dbReference>
<evidence type="ECO:0000313" key="4">
    <source>
        <dbReference type="EMBL" id="MFC5972991.1"/>
    </source>
</evidence>
<reference evidence="4 5" key="1">
    <citation type="journal article" date="2019" name="Int. J. Syst. Evol. Microbiol.">
        <title>The Global Catalogue of Microorganisms (GCM) 10K type strain sequencing project: providing services to taxonomists for standard genome sequencing and annotation.</title>
        <authorList>
            <consortium name="The Broad Institute Genomics Platform"/>
            <consortium name="The Broad Institute Genome Sequencing Center for Infectious Disease"/>
            <person name="Wu L."/>
            <person name="Ma J."/>
        </authorList>
    </citation>
    <scope>NUCLEOTIDE SEQUENCE [LARGE SCALE GENOMIC DNA]</scope>
    <source>
        <strain evidence="4 5">CGMCC 1.12543</strain>
    </source>
</reference>
<name>A0ABD5RR93_9EURY</name>
<comment type="caution">
    <text evidence="4">The sequence shown here is derived from an EMBL/GenBank/DDBJ whole genome shotgun (WGS) entry which is preliminary data.</text>
</comment>
<protein>
    <submittedName>
        <fullName evidence="4">Lactate racemase domain-containing protein</fullName>
    </submittedName>
</protein>
<dbReference type="Pfam" id="PF09861">
    <property type="entry name" value="Lar_N"/>
    <property type="match status" value="1"/>
</dbReference>
<dbReference type="Gene3D" id="3.90.226.30">
    <property type="match status" value="1"/>
</dbReference>
<dbReference type="Pfam" id="PF21113">
    <property type="entry name" value="LarA_C"/>
    <property type="match status" value="1"/>
</dbReference>
<evidence type="ECO:0000259" key="2">
    <source>
        <dbReference type="Pfam" id="PF09861"/>
    </source>
</evidence>
<feature type="domain" description="Lactate racemase C-terminal" evidence="3">
    <location>
        <begin position="290"/>
        <end position="423"/>
    </location>
</feature>
<dbReference type="InterPro" id="IPR048068">
    <property type="entry name" value="LarA-like"/>
</dbReference>
<dbReference type="RefSeq" id="WP_247417009.1">
    <property type="nucleotide sequence ID" value="NZ_JALLGW010000001.1"/>
</dbReference>
<evidence type="ECO:0000259" key="3">
    <source>
        <dbReference type="Pfam" id="PF21113"/>
    </source>
</evidence>
<dbReference type="InterPro" id="IPR018657">
    <property type="entry name" value="LarA-like_N"/>
</dbReference>
<feature type="domain" description="LarA-like N-terminal" evidence="2">
    <location>
        <begin position="30"/>
        <end position="217"/>
    </location>
</feature>
<dbReference type="AlphaFoldDB" id="A0ABD5RR93"/>
<sequence length="429" mass="44843">MSDDEADPGGRDSDGSETDGDGDPVRVPLGDGSIPVDLPDCTVDVARAPGGDPVDPATAAEEALDDPHGPPLSALVDPDDTVAIVVTDGTRATPDEALLDALVSRLERLGVAREQVTVVVGLGLHRPMTDDELDAMLGEYAPLAQNHDPDETVVAGEVDGTPIELNRTVAAVDHVLSTGMVEPHQYAGFSGGAKTAVVGAGGEPLIRHTHGPEMLAREGVRLGRVADNPFRAFLDRAGDVAGVRFCLNVTKGPQGVLGVAAGDPRAVVRSLADTAREALAVEVEDGYDAVVAGVGAPKDANLYQTTRAATYVVLGARNPLRTGGRVVLPARLHEGAGDGRGEQRFFDRLSNAPDADSLYEEMREGYEPGAQRAFVVARALRDHPVFVTDSEHPEVVEQCLMEARTGVADAVEPGSRVLVVPDGLNTLLV</sequence>
<accession>A0ABD5RR93</accession>
<dbReference type="EMBL" id="JBHSQH010000001">
    <property type="protein sequence ID" value="MFC5972991.1"/>
    <property type="molecule type" value="Genomic_DNA"/>
</dbReference>
<evidence type="ECO:0000313" key="5">
    <source>
        <dbReference type="Proteomes" id="UP001596099"/>
    </source>
</evidence>